<name>A0A1H1Z427_9PSED</name>
<dbReference type="Proteomes" id="UP000182814">
    <property type="component" value="Chromosome I"/>
</dbReference>
<reference evidence="2" key="1">
    <citation type="submission" date="2016-10" db="EMBL/GenBank/DDBJ databases">
        <authorList>
            <person name="Varghese N."/>
            <person name="Submissions S."/>
        </authorList>
    </citation>
    <scope>NUCLEOTIDE SEQUENCE [LARGE SCALE GENOMIC DNA]</scope>
    <source>
        <strain evidence="2">BS3782</strain>
    </source>
</reference>
<keyword evidence="2" id="KW-1185">Reference proteome</keyword>
<accession>A0A1H1Z427</accession>
<organism evidence="1 2">
    <name type="scientific">Pseudomonas lini</name>
    <dbReference type="NCBI Taxonomy" id="163011"/>
    <lineage>
        <taxon>Bacteria</taxon>
        <taxon>Pseudomonadati</taxon>
        <taxon>Pseudomonadota</taxon>
        <taxon>Gammaproteobacteria</taxon>
        <taxon>Pseudomonadales</taxon>
        <taxon>Pseudomonadaceae</taxon>
        <taxon>Pseudomonas</taxon>
    </lineage>
</organism>
<evidence type="ECO:0000313" key="2">
    <source>
        <dbReference type="Proteomes" id="UP000182814"/>
    </source>
</evidence>
<dbReference type="AlphaFoldDB" id="A0A1H1Z427"/>
<proteinExistence type="predicted"/>
<dbReference type="EMBL" id="LT629746">
    <property type="protein sequence ID" value="SDT28501.1"/>
    <property type="molecule type" value="Genomic_DNA"/>
</dbReference>
<evidence type="ECO:0000313" key="1">
    <source>
        <dbReference type="EMBL" id="SDT28501.1"/>
    </source>
</evidence>
<sequence>MLGTSLHGITSKPTKDQFVDVNVFEALPEKHHIQLNGTMHKSN</sequence>
<gene>
    <name evidence="1" type="ORF">SAMN04490191_3779</name>
</gene>
<protein>
    <submittedName>
        <fullName evidence="1">Uncharacterized protein</fullName>
    </submittedName>
</protein>